<evidence type="ECO:0000256" key="1">
    <source>
        <dbReference type="ARBA" id="ARBA00023125"/>
    </source>
</evidence>
<evidence type="ECO:0000313" key="3">
    <source>
        <dbReference type="EMBL" id="MUN38111.1"/>
    </source>
</evidence>
<proteinExistence type="predicted"/>
<dbReference type="InterPro" id="IPR000551">
    <property type="entry name" value="MerR-type_HTH_dom"/>
</dbReference>
<dbReference type="InterPro" id="IPR009061">
    <property type="entry name" value="DNA-bd_dom_put_sf"/>
</dbReference>
<dbReference type="EMBL" id="WOFH01000005">
    <property type="protein sequence ID" value="MUN38111.1"/>
    <property type="molecule type" value="Genomic_DNA"/>
</dbReference>
<reference evidence="3 4" key="1">
    <citation type="submission" date="2019-11" db="EMBL/GenBank/DDBJ databases">
        <authorList>
            <person name="Cao P."/>
        </authorList>
    </citation>
    <scope>NUCLEOTIDE SEQUENCE [LARGE SCALE GENOMIC DNA]</scope>
    <source>
        <strain evidence="3 4">NEAU-AAG5</strain>
    </source>
</reference>
<dbReference type="Pfam" id="PF13411">
    <property type="entry name" value="MerR_1"/>
    <property type="match status" value="1"/>
</dbReference>
<dbReference type="InterPro" id="IPR047057">
    <property type="entry name" value="MerR_fam"/>
</dbReference>
<gene>
    <name evidence="3" type="ORF">GNZ18_16060</name>
</gene>
<dbReference type="GO" id="GO:0003677">
    <property type="term" value="F:DNA binding"/>
    <property type="evidence" value="ECO:0007669"/>
    <property type="project" value="UniProtKB-KW"/>
</dbReference>
<dbReference type="PRINTS" id="PR00040">
    <property type="entry name" value="HTHMERR"/>
</dbReference>
<dbReference type="SMART" id="SM00422">
    <property type="entry name" value="HTH_MERR"/>
    <property type="match status" value="1"/>
</dbReference>
<dbReference type="Gene3D" id="1.10.1660.10">
    <property type="match status" value="1"/>
</dbReference>
<dbReference type="GO" id="GO:0003700">
    <property type="term" value="F:DNA-binding transcription factor activity"/>
    <property type="evidence" value="ECO:0007669"/>
    <property type="project" value="InterPro"/>
</dbReference>
<sequence>MTDERYSISQVSRCFGVPISTLRYYDELGLLPSAGRKGNVRLYGPAELRRLALIQRLHHRGLVSLADTAALICEAPADDRPTGRDVLGASIETIKGRIEDLRAAQHLLEHMLTCPRADPVRDCTELRVELDQAVEDGLGALDV</sequence>
<keyword evidence="1" id="KW-0238">DNA-binding</keyword>
<dbReference type="PANTHER" id="PTHR30204:SF97">
    <property type="entry name" value="MERR FAMILY REGULATORY PROTEIN"/>
    <property type="match status" value="1"/>
</dbReference>
<evidence type="ECO:0000259" key="2">
    <source>
        <dbReference type="PROSITE" id="PS50937"/>
    </source>
</evidence>
<evidence type="ECO:0000313" key="4">
    <source>
        <dbReference type="Proteomes" id="UP000432015"/>
    </source>
</evidence>
<dbReference type="PANTHER" id="PTHR30204">
    <property type="entry name" value="REDOX-CYCLING DRUG-SENSING TRANSCRIPTIONAL ACTIVATOR SOXR"/>
    <property type="match status" value="1"/>
</dbReference>
<dbReference type="Proteomes" id="UP000432015">
    <property type="component" value="Unassembled WGS sequence"/>
</dbReference>
<protein>
    <submittedName>
        <fullName evidence="3">MerR family transcriptional regulator</fullName>
    </submittedName>
</protein>
<comment type="caution">
    <text evidence="3">The sequence shown here is derived from an EMBL/GenBank/DDBJ whole genome shotgun (WGS) entry which is preliminary data.</text>
</comment>
<dbReference type="RefSeq" id="WP_156217269.1">
    <property type="nucleotide sequence ID" value="NZ_WOFH01000005.1"/>
</dbReference>
<keyword evidence="4" id="KW-1185">Reference proteome</keyword>
<feature type="domain" description="HTH merR-type" evidence="2">
    <location>
        <begin position="5"/>
        <end position="74"/>
    </location>
</feature>
<accession>A0A7K1L103</accession>
<organism evidence="3 4">
    <name type="scientific">Actinomadura litoris</name>
    <dbReference type="NCBI Taxonomy" id="2678616"/>
    <lineage>
        <taxon>Bacteria</taxon>
        <taxon>Bacillati</taxon>
        <taxon>Actinomycetota</taxon>
        <taxon>Actinomycetes</taxon>
        <taxon>Streptosporangiales</taxon>
        <taxon>Thermomonosporaceae</taxon>
        <taxon>Actinomadura</taxon>
    </lineage>
</organism>
<dbReference type="SUPFAM" id="SSF46955">
    <property type="entry name" value="Putative DNA-binding domain"/>
    <property type="match status" value="1"/>
</dbReference>
<name>A0A7K1L103_9ACTN</name>
<dbReference type="AlphaFoldDB" id="A0A7K1L103"/>
<dbReference type="PROSITE" id="PS50937">
    <property type="entry name" value="HTH_MERR_2"/>
    <property type="match status" value="1"/>
</dbReference>